<keyword evidence="6" id="KW-0479">Metal-binding</keyword>
<feature type="domain" description="Lipase" evidence="9">
    <location>
        <begin position="325"/>
        <end position="407"/>
    </location>
</feature>
<feature type="binding site" evidence="6">
    <location>
        <position position="242"/>
    </location>
    <ligand>
        <name>Ca(2+)</name>
        <dbReference type="ChEBI" id="CHEBI:29108"/>
    </ligand>
</feature>
<dbReference type="STRING" id="407821.A0A087TEY6"/>
<dbReference type="InterPro" id="IPR029058">
    <property type="entry name" value="AB_hydrolase_fold"/>
</dbReference>
<accession>A0A087TEY6</accession>
<gene>
    <name evidence="10" type="ORF">X975_00813</name>
</gene>
<keyword evidence="3" id="KW-0964">Secreted</keyword>
<dbReference type="GO" id="GO:0046872">
    <property type="term" value="F:metal ion binding"/>
    <property type="evidence" value="ECO:0007669"/>
    <property type="project" value="UniProtKB-KW"/>
</dbReference>
<feature type="active site" description="Nucleophile" evidence="5">
    <location>
        <position position="198"/>
    </location>
</feature>
<dbReference type="InterPro" id="IPR016272">
    <property type="entry name" value="Lipase_LIPH"/>
</dbReference>
<dbReference type="OrthoDB" id="6422033at2759"/>
<evidence type="ECO:0000256" key="4">
    <source>
        <dbReference type="ARBA" id="ARBA00023157"/>
    </source>
</evidence>
<feature type="non-terminal residue" evidence="10">
    <location>
        <position position="412"/>
    </location>
</feature>
<dbReference type="PRINTS" id="PR00823">
    <property type="entry name" value="PANCLIPASE"/>
</dbReference>
<dbReference type="EMBL" id="KK114901">
    <property type="protein sequence ID" value="KFM63675.1"/>
    <property type="molecule type" value="Genomic_DNA"/>
</dbReference>
<evidence type="ECO:0000313" key="11">
    <source>
        <dbReference type="Proteomes" id="UP000054359"/>
    </source>
</evidence>
<feature type="active site" description="Charge relay system" evidence="5">
    <location>
        <position position="226"/>
    </location>
</feature>
<dbReference type="PANTHER" id="PTHR11610">
    <property type="entry name" value="LIPASE"/>
    <property type="match status" value="1"/>
</dbReference>
<dbReference type="PRINTS" id="PR00821">
    <property type="entry name" value="TAGLIPASE"/>
</dbReference>
<organism evidence="10 11">
    <name type="scientific">Stegodyphus mimosarum</name>
    <name type="common">African social velvet spider</name>
    <dbReference type="NCBI Taxonomy" id="407821"/>
    <lineage>
        <taxon>Eukaryota</taxon>
        <taxon>Metazoa</taxon>
        <taxon>Ecdysozoa</taxon>
        <taxon>Arthropoda</taxon>
        <taxon>Chelicerata</taxon>
        <taxon>Arachnida</taxon>
        <taxon>Araneae</taxon>
        <taxon>Araneomorphae</taxon>
        <taxon>Entelegynae</taxon>
        <taxon>Eresoidea</taxon>
        <taxon>Eresidae</taxon>
        <taxon>Stegodyphus</taxon>
    </lineage>
</organism>
<dbReference type="PIRSF" id="PIRSF000865">
    <property type="entry name" value="Lipoprotein_lipase_LIPH"/>
    <property type="match status" value="1"/>
</dbReference>
<keyword evidence="6" id="KW-0106">Calcium</keyword>
<comment type="similarity">
    <text evidence="2 7">Belongs to the AB hydrolase superfamily. Lipase family.</text>
</comment>
<dbReference type="OMA" id="KTCATHR"/>
<dbReference type="GO" id="GO:0005615">
    <property type="term" value="C:extracellular space"/>
    <property type="evidence" value="ECO:0007669"/>
    <property type="project" value="TreeGrafter"/>
</dbReference>
<evidence type="ECO:0000256" key="5">
    <source>
        <dbReference type="PIRSR" id="PIRSR000865-1"/>
    </source>
</evidence>
<dbReference type="Gene3D" id="3.40.50.1820">
    <property type="entry name" value="alpha/beta hydrolase"/>
    <property type="match status" value="1"/>
</dbReference>
<dbReference type="AlphaFoldDB" id="A0A087TEY6"/>
<feature type="binding site" evidence="6">
    <location>
        <position position="245"/>
    </location>
    <ligand>
        <name>Ca(2+)</name>
        <dbReference type="ChEBI" id="CHEBI:29108"/>
    </ligand>
</feature>
<dbReference type="InterPro" id="IPR000734">
    <property type="entry name" value="TAG_lipase"/>
</dbReference>
<feature type="active site" description="Charge relay system" evidence="5">
    <location>
        <position position="334"/>
    </location>
</feature>
<evidence type="ECO:0000256" key="3">
    <source>
        <dbReference type="ARBA" id="ARBA00022525"/>
    </source>
</evidence>
<keyword evidence="8" id="KW-0732">Signal</keyword>
<dbReference type="Proteomes" id="UP000054359">
    <property type="component" value="Unassembled WGS sequence"/>
</dbReference>
<comment type="subcellular location">
    <subcellularLocation>
        <location evidence="1">Secreted</location>
    </subcellularLocation>
</comment>
<evidence type="ECO:0000256" key="7">
    <source>
        <dbReference type="RuleBase" id="RU004262"/>
    </source>
</evidence>
<dbReference type="GO" id="GO:0016042">
    <property type="term" value="P:lipid catabolic process"/>
    <property type="evidence" value="ECO:0007669"/>
    <property type="project" value="TreeGrafter"/>
</dbReference>
<sequence>MMMKFLIVILLTATNQLVTATKGNVIHNPKSAILRIHDESERKEVCMGELGCFDTGHPFDSPGTERILNLAPDSREEIGTEFRFFSPKNKDIPQYVTNMNFSSWDVKNSGFFRGWFTYFILHGFMGGNKEWPLTIKNALLNKENCNVIIVDWTNGHGPLYEQAVSNIRVVGAEVGLFIQRMMNVSNLYPDFVHIIGHSLGAHASGYAGKWFRDKEKKLVSRITGLDPAGPYFNGVDPVVRLDKGDADFVDVIHTNAAWTRFTGFGLEEPIGHADFFPNGGEDQTGCSKAFEASAGVVGEVLSYFNVYSLIYKYIQRGSLDPNVDEHIDALACSHDRAHQYFLASIDGDCKFQSLECYSWEAYEEGKCGTCETQKCVRMGYYAAKDLLMMKNEVSKKFYLRTKDKPPYCLEKE</sequence>
<dbReference type="SUPFAM" id="SSF53474">
    <property type="entry name" value="alpha/beta-Hydrolases"/>
    <property type="match status" value="1"/>
</dbReference>
<dbReference type="InterPro" id="IPR002331">
    <property type="entry name" value="Lipase_panc"/>
</dbReference>
<evidence type="ECO:0000256" key="1">
    <source>
        <dbReference type="ARBA" id="ARBA00004613"/>
    </source>
</evidence>
<dbReference type="Pfam" id="PF00151">
    <property type="entry name" value="Lipase"/>
    <property type="match status" value="2"/>
</dbReference>
<keyword evidence="4" id="KW-1015">Disulfide bond</keyword>
<reference evidence="10 11" key="1">
    <citation type="submission" date="2013-11" db="EMBL/GenBank/DDBJ databases">
        <title>Genome sequencing of Stegodyphus mimosarum.</title>
        <authorList>
            <person name="Bechsgaard J."/>
        </authorList>
    </citation>
    <scope>NUCLEOTIDE SEQUENCE [LARGE SCALE GENOMIC DNA]</scope>
</reference>
<evidence type="ECO:0000256" key="2">
    <source>
        <dbReference type="ARBA" id="ARBA00010701"/>
    </source>
</evidence>
<proteinExistence type="inferred from homology"/>
<feature type="signal peptide" evidence="8">
    <location>
        <begin position="1"/>
        <end position="20"/>
    </location>
</feature>
<evidence type="ECO:0000313" key="10">
    <source>
        <dbReference type="EMBL" id="KFM63675.1"/>
    </source>
</evidence>
<feature type="domain" description="Lipase" evidence="9">
    <location>
        <begin position="43"/>
        <end position="291"/>
    </location>
</feature>
<dbReference type="InterPro" id="IPR013818">
    <property type="entry name" value="Lipase"/>
</dbReference>
<evidence type="ECO:0000259" key="9">
    <source>
        <dbReference type="Pfam" id="PF00151"/>
    </source>
</evidence>
<feature type="chain" id="PRO_5001829589" evidence="8">
    <location>
        <begin position="21"/>
        <end position="412"/>
    </location>
</feature>
<dbReference type="ESTHER" id="9arac-a0a087tey6">
    <property type="family name" value="Pancreatic_lipase"/>
</dbReference>
<feature type="binding site" evidence="6">
    <location>
        <position position="240"/>
    </location>
    <ligand>
        <name>Ca(2+)</name>
        <dbReference type="ChEBI" id="CHEBI:29108"/>
    </ligand>
</feature>
<dbReference type="GO" id="GO:0004806">
    <property type="term" value="F:triacylglycerol lipase activity"/>
    <property type="evidence" value="ECO:0007669"/>
    <property type="project" value="InterPro"/>
</dbReference>
<protein>
    <submittedName>
        <fullName evidence="10">Pancreatic triacylglycerol lipase</fullName>
    </submittedName>
</protein>
<evidence type="ECO:0000256" key="6">
    <source>
        <dbReference type="PIRSR" id="PIRSR000865-2"/>
    </source>
</evidence>
<dbReference type="CDD" id="cd00707">
    <property type="entry name" value="Pancreat_lipase_like"/>
    <property type="match status" value="1"/>
</dbReference>
<evidence type="ECO:0000256" key="8">
    <source>
        <dbReference type="SAM" id="SignalP"/>
    </source>
</evidence>
<keyword evidence="11" id="KW-1185">Reference proteome</keyword>
<dbReference type="InterPro" id="IPR033906">
    <property type="entry name" value="Lipase_N"/>
</dbReference>
<name>A0A087TEY6_STEMI</name>